<feature type="domain" description="NAD-dependent epimerase/dehydratase" evidence="2">
    <location>
        <begin position="5"/>
        <end position="163"/>
    </location>
</feature>
<organism evidence="3">
    <name type="scientific">marine sediment metagenome</name>
    <dbReference type="NCBI Taxonomy" id="412755"/>
    <lineage>
        <taxon>unclassified sequences</taxon>
        <taxon>metagenomes</taxon>
        <taxon>ecological metagenomes</taxon>
    </lineage>
</organism>
<evidence type="ECO:0000259" key="2">
    <source>
        <dbReference type="Pfam" id="PF01370"/>
    </source>
</evidence>
<dbReference type="InterPro" id="IPR036291">
    <property type="entry name" value="NAD(P)-bd_dom_sf"/>
</dbReference>
<comment type="similarity">
    <text evidence="1">Belongs to the NAD(P)-dependent epimerase/dehydratase family.</text>
</comment>
<evidence type="ECO:0000313" key="3">
    <source>
        <dbReference type="EMBL" id="GAH62251.1"/>
    </source>
</evidence>
<reference evidence="3" key="1">
    <citation type="journal article" date="2014" name="Front. Microbiol.">
        <title>High frequency of phylogenetically diverse reductive dehalogenase-homologous genes in deep subseafloor sedimentary metagenomes.</title>
        <authorList>
            <person name="Kawai M."/>
            <person name="Futagami T."/>
            <person name="Toyoda A."/>
            <person name="Takaki Y."/>
            <person name="Nishi S."/>
            <person name="Hori S."/>
            <person name="Arai W."/>
            <person name="Tsubouchi T."/>
            <person name="Morono Y."/>
            <person name="Uchiyama I."/>
            <person name="Ito T."/>
            <person name="Fujiyama A."/>
            <person name="Inagaki F."/>
            <person name="Takami H."/>
        </authorList>
    </citation>
    <scope>NUCLEOTIDE SEQUENCE</scope>
    <source>
        <strain evidence="3">Expedition CK06-06</strain>
    </source>
</reference>
<comment type="caution">
    <text evidence="3">The sequence shown here is derived from an EMBL/GenBank/DDBJ whole genome shotgun (WGS) entry which is preliminary data.</text>
</comment>
<evidence type="ECO:0000256" key="1">
    <source>
        <dbReference type="ARBA" id="ARBA00007637"/>
    </source>
</evidence>
<accession>X1GWE4</accession>
<dbReference type="AlphaFoldDB" id="X1GWE4"/>
<name>X1GWE4_9ZZZZ</name>
<dbReference type="Pfam" id="PF01370">
    <property type="entry name" value="Epimerase"/>
    <property type="match status" value="1"/>
</dbReference>
<proteinExistence type="inferred from homology"/>
<sequence length="224" mass="25238">MKATKGIDIVLHEAALGSVQRSLNKPLESNSVNVDGTLNLLKASLENKVSRFIYASSSSVYGDSDTLPKTEEMPLNPKSIYALTKLTAEYYCRLFFELYGLETISLRYFNVFGKRQNPNSTYSAVIPRFLKNIIQDKPPVIYGDGNQSRDFTYIDNVIYANYLTTISDNPAIFGNFYNVACGNNVSLNEIIKIIEKLLNKRIISEYKKPRIGDIKHSLASIDKL</sequence>
<feature type="non-terminal residue" evidence="3">
    <location>
        <position position="224"/>
    </location>
</feature>
<dbReference type="InterPro" id="IPR001509">
    <property type="entry name" value="Epimerase_deHydtase"/>
</dbReference>
<protein>
    <recommendedName>
        <fullName evidence="2">NAD-dependent epimerase/dehydratase domain-containing protein</fullName>
    </recommendedName>
</protein>
<dbReference type="PANTHER" id="PTHR43000">
    <property type="entry name" value="DTDP-D-GLUCOSE 4,6-DEHYDRATASE-RELATED"/>
    <property type="match status" value="1"/>
</dbReference>
<dbReference type="SUPFAM" id="SSF51735">
    <property type="entry name" value="NAD(P)-binding Rossmann-fold domains"/>
    <property type="match status" value="1"/>
</dbReference>
<dbReference type="Gene3D" id="3.40.50.720">
    <property type="entry name" value="NAD(P)-binding Rossmann-like Domain"/>
    <property type="match status" value="1"/>
</dbReference>
<dbReference type="EMBL" id="BARU01031559">
    <property type="protein sequence ID" value="GAH62251.1"/>
    <property type="molecule type" value="Genomic_DNA"/>
</dbReference>
<gene>
    <name evidence="3" type="ORF">S03H2_49901</name>
</gene>